<organism evidence="1 2">
    <name type="scientific">Ooceraea biroi</name>
    <name type="common">Clonal raider ant</name>
    <name type="synonym">Cerapachys biroi</name>
    <dbReference type="NCBI Taxonomy" id="2015173"/>
    <lineage>
        <taxon>Eukaryota</taxon>
        <taxon>Metazoa</taxon>
        <taxon>Ecdysozoa</taxon>
        <taxon>Arthropoda</taxon>
        <taxon>Hexapoda</taxon>
        <taxon>Insecta</taxon>
        <taxon>Pterygota</taxon>
        <taxon>Neoptera</taxon>
        <taxon>Endopterygota</taxon>
        <taxon>Hymenoptera</taxon>
        <taxon>Apocrita</taxon>
        <taxon>Aculeata</taxon>
        <taxon>Formicoidea</taxon>
        <taxon>Formicidae</taxon>
        <taxon>Dorylinae</taxon>
        <taxon>Ooceraea</taxon>
    </lineage>
</organism>
<dbReference type="Proteomes" id="UP000053097">
    <property type="component" value="Unassembled WGS sequence"/>
</dbReference>
<evidence type="ECO:0000313" key="1">
    <source>
        <dbReference type="EMBL" id="EZA48508.1"/>
    </source>
</evidence>
<dbReference type="AlphaFoldDB" id="A0A026VXH4"/>
<reference evidence="1 2" key="1">
    <citation type="journal article" date="2014" name="Curr. Biol.">
        <title>The genome of the clonal raider ant Cerapachys biroi.</title>
        <authorList>
            <person name="Oxley P.R."/>
            <person name="Ji L."/>
            <person name="Fetter-Pruneda I."/>
            <person name="McKenzie S.K."/>
            <person name="Li C."/>
            <person name="Hu H."/>
            <person name="Zhang G."/>
            <person name="Kronauer D.J."/>
        </authorList>
    </citation>
    <scope>NUCLEOTIDE SEQUENCE [LARGE SCALE GENOMIC DNA]</scope>
</reference>
<keyword evidence="2" id="KW-1185">Reference proteome</keyword>
<dbReference type="STRING" id="2015173.A0A026VXH4"/>
<dbReference type="EMBL" id="KK107609">
    <property type="protein sequence ID" value="EZA48508.1"/>
    <property type="molecule type" value="Genomic_DNA"/>
</dbReference>
<gene>
    <name evidence="1" type="ORF">X777_13003</name>
</gene>
<sequence>MDQASSMGHPGWIRDEVAIHFDIFTVRTVRLREWPSRYGQTEEEERREGEGEGEEVVGFSLYLLE</sequence>
<proteinExistence type="predicted"/>
<evidence type="ECO:0000313" key="2">
    <source>
        <dbReference type="Proteomes" id="UP000053097"/>
    </source>
</evidence>
<name>A0A026VXH4_OOCBI</name>
<protein>
    <submittedName>
        <fullName evidence="1">Uncharacterized protein</fullName>
    </submittedName>
</protein>
<accession>A0A026VXH4</accession>